<protein>
    <submittedName>
        <fullName evidence="2">Uncharacterized protein</fullName>
    </submittedName>
</protein>
<evidence type="ECO:0000313" key="3">
    <source>
        <dbReference type="Proteomes" id="UP000041254"/>
    </source>
</evidence>
<feature type="compositionally biased region" description="Basic residues" evidence="1">
    <location>
        <begin position="583"/>
        <end position="597"/>
    </location>
</feature>
<dbReference type="AlphaFoldDB" id="A0A0G4EBR1"/>
<gene>
    <name evidence="2" type="ORF">Vbra_3674</name>
</gene>
<keyword evidence="3" id="KW-1185">Reference proteome</keyword>
<sequence length="597" mass="63805">MSSSVVSEIPTLIWSQNLLPFLEANEIFALSAVSDALDEASHHLSFLHLPDSSAVAKLLNREGRVGEFLTGLPVRLRRASESANAAGSARVSNIRSLKLSGYAEASDEPPCSPSSRRDALRLLQRLERIEVCEASSLGRFMPVIGWHSDTLTHVSVQQRAPGREEGSPATRLSRMHLNSTTQLSPKSFRAPISFPAVPFPHILSLDIHLPANQRIKVVISPGVQMPSLTRLSLRGGVISGDPASLFQSIQRLSECMLACGGSAGRERTALRDLLARSVPTLRTLELSGPFLPIRHGGGGGGTMPVVPGQAYGALEKLVIAPRMDVPLSEMVGDGFRCDNLKELMIAPLLSVHSVALRGRFDAAGEQLRSSTVSRPLSSLAFIKHLAQLTHLTVAGSSFLCGPPGAGLLRAMINALPPLQSLTHLTVANPTLLHLLLPPSRPPCPVLRSVAVKQSHSCGQLARTPPLRTMMTRLISMTEEADSLQDVSLPYPLFALVQSQMEMREAADVLERSGFVTDTPLDALLLAGEGNGESPGHQLNGPQAVHWTKQGAGGGGESSGASKAGGRKGSSRSVRSTSPQLQRARSRSRSPRKRPVET</sequence>
<feature type="region of interest" description="Disordered" evidence="1">
    <location>
        <begin position="525"/>
        <end position="597"/>
    </location>
</feature>
<dbReference type="SUPFAM" id="SSF52047">
    <property type="entry name" value="RNI-like"/>
    <property type="match status" value="1"/>
</dbReference>
<reference evidence="2 3" key="1">
    <citation type="submission" date="2014-11" db="EMBL/GenBank/DDBJ databases">
        <authorList>
            <person name="Zhu J."/>
            <person name="Qi W."/>
            <person name="Song R."/>
        </authorList>
    </citation>
    <scope>NUCLEOTIDE SEQUENCE [LARGE SCALE GENOMIC DNA]</scope>
</reference>
<dbReference type="InParanoid" id="A0A0G4EBR1"/>
<dbReference type="EMBL" id="CDMY01000164">
    <property type="protein sequence ID" value="CEL93413.1"/>
    <property type="molecule type" value="Genomic_DNA"/>
</dbReference>
<accession>A0A0G4EBR1</accession>
<proteinExistence type="predicted"/>
<dbReference type="VEuPathDB" id="CryptoDB:Vbra_3674"/>
<evidence type="ECO:0000256" key="1">
    <source>
        <dbReference type="SAM" id="MobiDB-lite"/>
    </source>
</evidence>
<name>A0A0G4EBR1_VITBC</name>
<organism evidence="2 3">
    <name type="scientific">Vitrella brassicaformis (strain CCMP3155)</name>
    <dbReference type="NCBI Taxonomy" id="1169540"/>
    <lineage>
        <taxon>Eukaryota</taxon>
        <taxon>Sar</taxon>
        <taxon>Alveolata</taxon>
        <taxon>Colpodellida</taxon>
        <taxon>Vitrellaceae</taxon>
        <taxon>Vitrella</taxon>
    </lineage>
</organism>
<evidence type="ECO:0000313" key="2">
    <source>
        <dbReference type="EMBL" id="CEL93413.1"/>
    </source>
</evidence>
<dbReference type="Proteomes" id="UP000041254">
    <property type="component" value="Unassembled WGS sequence"/>
</dbReference>
<feature type="compositionally biased region" description="Low complexity" evidence="1">
    <location>
        <begin position="570"/>
        <end position="582"/>
    </location>
</feature>